<dbReference type="PANTHER" id="PTHR43640:SF1">
    <property type="entry name" value="THIOREDOXIN-DEPENDENT PEROXIREDOXIN"/>
    <property type="match status" value="1"/>
</dbReference>
<name>A0A060HQ75_9ARCH</name>
<dbReference type="GO" id="GO:0004601">
    <property type="term" value="F:peroxidase activity"/>
    <property type="evidence" value="ECO:0007669"/>
    <property type="project" value="UniProtKB-KW"/>
</dbReference>
<dbReference type="InterPro" id="IPR013766">
    <property type="entry name" value="Thioredoxin_domain"/>
</dbReference>
<dbReference type="InterPro" id="IPR000866">
    <property type="entry name" value="AhpC/TSA"/>
</dbReference>
<dbReference type="InterPro" id="IPR036249">
    <property type="entry name" value="Thioredoxin-like_sf"/>
</dbReference>
<protein>
    <recommendedName>
        <fullName evidence="4">Thioredoxin domain-containing protein</fullName>
    </recommendedName>
</protein>
<reference evidence="5 6" key="1">
    <citation type="journal article" date="2014" name="Int. J. Syst. Evol. Microbiol.">
        <title>Nitrososphaera viennensis gen. nov., sp. nov., an aerobic and mesophilic, ammonia-oxidizing archaeon from soil and a member of the archaeal phylum Thaumarchaeota.</title>
        <authorList>
            <person name="Stieglmeier M."/>
            <person name="Klingl A."/>
            <person name="Alves R.J."/>
            <person name="Rittmann S.K."/>
            <person name="Melcher M."/>
            <person name="Leisch N."/>
            <person name="Schleper C."/>
        </authorList>
    </citation>
    <scope>NUCLEOTIDE SEQUENCE [LARGE SCALE GENOMIC DNA]</scope>
    <source>
        <strain evidence="5">EN76</strain>
    </source>
</reference>
<dbReference type="InterPro" id="IPR000889">
    <property type="entry name" value="Glutathione_peroxidase"/>
</dbReference>
<evidence type="ECO:0000256" key="3">
    <source>
        <dbReference type="ARBA" id="ARBA00023002"/>
    </source>
</evidence>
<dbReference type="GO" id="GO:0006979">
    <property type="term" value="P:response to oxidative stress"/>
    <property type="evidence" value="ECO:0007669"/>
    <property type="project" value="InterPro"/>
</dbReference>
<keyword evidence="2" id="KW-0575">Peroxidase</keyword>
<dbReference type="Proteomes" id="UP000027093">
    <property type="component" value="Chromosome"/>
</dbReference>
<proteinExistence type="inferred from homology"/>
<evidence type="ECO:0000256" key="2">
    <source>
        <dbReference type="ARBA" id="ARBA00022559"/>
    </source>
</evidence>
<dbReference type="InterPro" id="IPR047262">
    <property type="entry name" value="PRX-like1"/>
</dbReference>
<keyword evidence="6" id="KW-1185">Reference proteome</keyword>
<dbReference type="HOGENOM" id="CLU_076204_1_0_2"/>
<dbReference type="CDD" id="cd02969">
    <property type="entry name" value="PRX_like1"/>
    <property type="match status" value="1"/>
</dbReference>
<sequence length="184" mass="20365">MARTLSSPQVLKTGASAPDFQLKGVDGKMHSLSEYKGKATLVVFICNHCPFVKARIGDIVALQSKFKPSELQVVGINSNDPSYQDEGFDNMVKFSKEYGLNFPYLIDESQDIARAYGAVCTPDPFLFVDGKLAFHGRINDAMEPEARPTVPVMENNVRTLLSGKKLEKDFDPSIGCSIKWKNNN</sequence>
<feature type="domain" description="Thioredoxin" evidence="4">
    <location>
        <begin position="11"/>
        <end position="162"/>
    </location>
</feature>
<evidence type="ECO:0000313" key="5">
    <source>
        <dbReference type="EMBL" id="AIC15332.1"/>
    </source>
</evidence>
<dbReference type="PROSITE" id="PS51355">
    <property type="entry name" value="GLUTATHIONE_PEROXID_3"/>
    <property type="match status" value="1"/>
</dbReference>
<dbReference type="Gene3D" id="3.40.30.10">
    <property type="entry name" value="Glutaredoxin"/>
    <property type="match status" value="1"/>
</dbReference>
<dbReference type="Pfam" id="PF00578">
    <property type="entry name" value="AhpC-TSA"/>
    <property type="match status" value="1"/>
</dbReference>
<dbReference type="KEGG" id="nvn:NVIE_011030"/>
<organism evidence="5 6">
    <name type="scientific">Nitrososphaera viennensis EN76</name>
    <dbReference type="NCBI Taxonomy" id="926571"/>
    <lineage>
        <taxon>Archaea</taxon>
        <taxon>Nitrososphaerota</taxon>
        <taxon>Nitrososphaeria</taxon>
        <taxon>Nitrososphaerales</taxon>
        <taxon>Nitrososphaeraceae</taxon>
        <taxon>Nitrososphaera</taxon>
    </lineage>
</organism>
<dbReference type="SUPFAM" id="SSF52833">
    <property type="entry name" value="Thioredoxin-like"/>
    <property type="match status" value="1"/>
</dbReference>
<dbReference type="PROSITE" id="PS51352">
    <property type="entry name" value="THIOREDOXIN_2"/>
    <property type="match status" value="1"/>
</dbReference>
<evidence type="ECO:0000313" key="6">
    <source>
        <dbReference type="Proteomes" id="UP000027093"/>
    </source>
</evidence>
<accession>A0A060HQ75</accession>
<gene>
    <name evidence="5" type="ORF">NVIE_011030</name>
</gene>
<dbReference type="RefSeq" id="WP_075054361.1">
    <property type="nucleotide sequence ID" value="NZ_CP007536.1"/>
</dbReference>
<comment type="similarity">
    <text evidence="1">Belongs to the glutathione peroxidase family.</text>
</comment>
<dbReference type="PANTHER" id="PTHR43640">
    <property type="entry name" value="OS07G0260300 PROTEIN"/>
    <property type="match status" value="1"/>
</dbReference>
<evidence type="ECO:0000256" key="1">
    <source>
        <dbReference type="ARBA" id="ARBA00006926"/>
    </source>
</evidence>
<keyword evidence="3" id="KW-0560">Oxidoreductase</keyword>
<evidence type="ECO:0000259" key="4">
    <source>
        <dbReference type="PROSITE" id="PS51352"/>
    </source>
</evidence>
<dbReference type="STRING" id="926571.NVIE_011030"/>
<dbReference type="AlphaFoldDB" id="A0A060HQ75"/>
<dbReference type="EMBL" id="CP007536">
    <property type="protein sequence ID" value="AIC15332.1"/>
    <property type="molecule type" value="Genomic_DNA"/>
</dbReference>
<dbReference type="GeneID" id="74946360"/>
<dbReference type="OrthoDB" id="334137at2157"/>